<evidence type="ECO:0000313" key="2">
    <source>
        <dbReference type="EMBL" id="RFC53353.1"/>
    </source>
</evidence>
<protein>
    <submittedName>
        <fullName evidence="2">Uncharacterized protein</fullName>
    </submittedName>
</protein>
<keyword evidence="1" id="KW-0732">Signal</keyword>
<feature type="chain" id="PRO_5017644772" evidence="1">
    <location>
        <begin position="21"/>
        <end position="125"/>
    </location>
</feature>
<dbReference type="OrthoDB" id="9845658at2"/>
<sequence length="125" mass="14803">MKNAILIFVLIILGSSLSFCQEATHREVKCDSKEIQFYNVVDFKYFPRDYTKIPKREGVNSYQDLTAKEIKMLKKMAKKSKSCFVECNFNYQTPKSMKNVDQAKEDEKKKYFHFYCGRRTVKIVN</sequence>
<organism evidence="2 3">
    <name type="scientific">Brumimicrobium aurantiacum</name>
    <dbReference type="NCBI Taxonomy" id="1737063"/>
    <lineage>
        <taxon>Bacteria</taxon>
        <taxon>Pseudomonadati</taxon>
        <taxon>Bacteroidota</taxon>
        <taxon>Flavobacteriia</taxon>
        <taxon>Flavobacteriales</taxon>
        <taxon>Crocinitomicaceae</taxon>
        <taxon>Brumimicrobium</taxon>
    </lineage>
</organism>
<evidence type="ECO:0000313" key="3">
    <source>
        <dbReference type="Proteomes" id="UP000257127"/>
    </source>
</evidence>
<dbReference type="Proteomes" id="UP000257127">
    <property type="component" value="Unassembled WGS sequence"/>
</dbReference>
<feature type="signal peptide" evidence="1">
    <location>
        <begin position="1"/>
        <end position="20"/>
    </location>
</feature>
<gene>
    <name evidence="2" type="ORF">DXU93_13045</name>
</gene>
<keyword evidence="3" id="KW-1185">Reference proteome</keyword>
<evidence type="ECO:0000256" key="1">
    <source>
        <dbReference type="SAM" id="SignalP"/>
    </source>
</evidence>
<proteinExistence type="predicted"/>
<accession>A0A3E1EV46</accession>
<comment type="caution">
    <text evidence="2">The sequence shown here is derived from an EMBL/GenBank/DDBJ whole genome shotgun (WGS) entry which is preliminary data.</text>
</comment>
<dbReference type="RefSeq" id="WP_116881745.1">
    <property type="nucleotide sequence ID" value="NZ_QURB01000009.1"/>
</dbReference>
<dbReference type="EMBL" id="QURB01000009">
    <property type="protein sequence ID" value="RFC53353.1"/>
    <property type="molecule type" value="Genomic_DNA"/>
</dbReference>
<dbReference type="AlphaFoldDB" id="A0A3E1EV46"/>
<reference evidence="2 3" key="1">
    <citation type="submission" date="2018-08" db="EMBL/GenBank/DDBJ databases">
        <title>The draft genome squence of Brumimicrobium sp. N62.</title>
        <authorList>
            <person name="Du Z.-J."/>
            <person name="Luo H.-R."/>
        </authorList>
    </citation>
    <scope>NUCLEOTIDE SEQUENCE [LARGE SCALE GENOMIC DNA]</scope>
    <source>
        <strain evidence="2 3">N62</strain>
    </source>
</reference>
<name>A0A3E1EV46_9FLAO</name>